<dbReference type="OrthoDB" id="1070463at2"/>
<comment type="caution">
    <text evidence="2">The sequence shown here is derived from an EMBL/GenBank/DDBJ whole genome shotgun (WGS) entry which is preliminary data.</text>
</comment>
<dbReference type="AlphaFoldDB" id="A0A2U2PFI4"/>
<feature type="domain" description="Alginate export" evidence="1">
    <location>
        <begin position="64"/>
        <end position="406"/>
    </location>
</feature>
<evidence type="ECO:0000313" key="3">
    <source>
        <dbReference type="Proteomes" id="UP000245647"/>
    </source>
</evidence>
<reference evidence="2 3" key="1">
    <citation type="submission" date="2018-04" db="EMBL/GenBank/DDBJ databases">
        <title>Pedobacter chongqingensis sp. nov., isolated from a rottenly hemp rope.</title>
        <authorList>
            <person name="Cai Y."/>
        </authorList>
    </citation>
    <scope>NUCLEOTIDE SEQUENCE [LARGE SCALE GENOMIC DNA]</scope>
    <source>
        <strain evidence="2 3">FJ4-8</strain>
    </source>
</reference>
<dbReference type="Proteomes" id="UP000245647">
    <property type="component" value="Unassembled WGS sequence"/>
</dbReference>
<keyword evidence="3" id="KW-1185">Reference proteome</keyword>
<proteinExistence type="predicted"/>
<protein>
    <recommendedName>
        <fullName evidence="1">Alginate export domain-containing protein</fullName>
    </recommendedName>
</protein>
<evidence type="ECO:0000259" key="1">
    <source>
        <dbReference type="Pfam" id="PF13372"/>
    </source>
</evidence>
<dbReference type="PROSITE" id="PS51257">
    <property type="entry name" value="PROKAR_LIPOPROTEIN"/>
    <property type="match status" value="1"/>
</dbReference>
<gene>
    <name evidence="2" type="ORF">DDR33_13305</name>
</gene>
<organism evidence="2 3">
    <name type="scientific">Pararcticibacter amylolyticus</name>
    <dbReference type="NCBI Taxonomy" id="2173175"/>
    <lineage>
        <taxon>Bacteria</taxon>
        <taxon>Pseudomonadati</taxon>
        <taxon>Bacteroidota</taxon>
        <taxon>Sphingobacteriia</taxon>
        <taxon>Sphingobacteriales</taxon>
        <taxon>Sphingobacteriaceae</taxon>
        <taxon>Pararcticibacter</taxon>
    </lineage>
</organism>
<accession>A0A2U2PFI4</accession>
<dbReference type="RefSeq" id="WP_109416285.1">
    <property type="nucleotide sequence ID" value="NZ_QEAS01000010.1"/>
</dbReference>
<sequence>MRKSLYAGWVFVFACYISPAYSQFNIDGQFIPRAEFRNGYGKLISKDADPAAFVAHRLRLQAGYKQDAFTFYASVQDIRTWGSTSQAKISDDFLSLYEAWLETGLGNNWKIRIGRQELNFDNARFLGNLDWALQGRSHDFIQVKYEKDKLNFQLGGGFNQDGQKLSGNVFTVANQYKAAQFARLGNTAGPFEYSLLLWNDGRQFTRNDASGAVAEKHTYYRQTIGLPTLKYKVRNTLLSGFYYYQLGKDPQGRKMRAYDASALITQQLNIDSAVSRTLRIAGGAEILSGTSGNNTASVNRSFSPLYGTNHAHNGYMDLFYVGGAHENSVGLQDYFVKARLDFNSRFFTQLDGHGFFSQANAYNSTGERMKRHLGTELDLSAGYIFNQAISLQGGYSQFFHSDTFETIQNNGTLKKGQNWAYVMLIFRPTMKNKFIGVLL</sequence>
<dbReference type="Pfam" id="PF13372">
    <property type="entry name" value="Alginate_exp"/>
    <property type="match status" value="1"/>
</dbReference>
<name>A0A2U2PFI4_9SPHI</name>
<dbReference type="EMBL" id="QEAS01000010">
    <property type="protein sequence ID" value="PWG80168.1"/>
    <property type="molecule type" value="Genomic_DNA"/>
</dbReference>
<dbReference type="InterPro" id="IPR025388">
    <property type="entry name" value="Alginate_export_dom"/>
</dbReference>
<evidence type="ECO:0000313" key="2">
    <source>
        <dbReference type="EMBL" id="PWG80168.1"/>
    </source>
</evidence>